<dbReference type="InterPro" id="IPR036188">
    <property type="entry name" value="FAD/NAD-bd_sf"/>
</dbReference>
<gene>
    <name evidence="7" type="ORF">C0Z10_12915</name>
</gene>
<organism evidence="7 8">
    <name type="scientific">Acidipropionibacterium jensenii</name>
    <dbReference type="NCBI Taxonomy" id="1749"/>
    <lineage>
        <taxon>Bacteria</taxon>
        <taxon>Bacillati</taxon>
        <taxon>Actinomycetota</taxon>
        <taxon>Actinomycetes</taxon>
        <taxon>Propionibacteriales</taxon>
        <taxon>Propionibacteriaceae</taxon>
        <taxon>Acidipropionibacterium</taxon>
    </lineage>
</organism>
<name>A0A3Q9ULZ0_9ACTN</name>
<dbReference type="GO" id="GO:0009331">
    <property type="term" value="C:glycerol-3-phosphate dehydrogenase (FAD) complex"/>
    <property type="evidence" value="ECO:0007669"/>
    <property type="project" value="InterPro"/>
</dbReference>
<keyword evidence="5" id="KW-0560">Oxidoreductase</keyword>
<evidence type="ECO:0000256" key="2">
    <source>
        <dbReference type="ARBA" id="ARBA00022630"/>
    </source>
</evidence>
<keyword evidence="2" id="KW-0285">Flavoprotein</keyword>
<dbReference type="InterPro" id="IPR009158">
    <property type="entry name" value="G3P_DH_GlpB_su"/>
</dbReference>
<dbReference type="InterPro" id="IPR003953">
    <property type="entry name" value="FAD-dep_OxRdtase_2_FAD-bd"/>
</dbReference>
<dbReference type="RefSeq" id="WP_097799641.1">
    <property type="nucleotide sequence ID" value="NZ_CP025570.1"/>
</dbReference>
<dbReference type="EMBL" id="CP025570">
    <property type="protein sequence ID" value="AZZ40488.1"/>
    <property type="molecule type" value="Genomic_DNA"/>
</dbReference>
<evidence type="ECO:0000313" key="7">
    <source>
        <dbReference type="EMBL" id="AZZ40488.1"/>
    </source>
</evidence>
<dbReference type="KEGG" id="aji:C0Z10_12915"/>
<dbReference type="InterPro" id="IPR050315">
    <property type="entry name" value="FAD-oxidoreductase_2"/>
</dbReference>
<dbReference type="SUPFAM" id="SSF51905">
    <property type="entry name" value="FAD/NAD(P)-binding domain"/>
    <property type="match status" value="1"/>
</dbReference>
<keyword evidence="4" id="KW-0274">FAD</keyword>
<protein>
    <submittedName>
        <fullName evidence="7">Glycerol-3-phosphate dehydrogenase subunit GlpB</fullName>
    </submittedName>
</protein>
<evidence type="ECO:0000313" key="8">
    <source>
        <dbReference type="Proteomes" id="UP000285875"/>
    </source>
</evidence>
<dbReference type="NCBIfam" id="TIGR03378">
    <property type="entry name" value="glycerol3P_GlpB"/>
    <property type="match status" value="1"/>
</dbReference>
<accession>A0A3Q9ULZ0</accession>
<dbReference type="PANTHER" id="PTHR43400">
    <property type="entry name" value="FUMARATE REDUCTASE"/>
    <property type="match status" value="1"/>
</dbReference>
<evidence type="ECO:0000256" key="1">
    <source>
        <dbReference type="ARBA" id="ARBA00001974"/>
    </source>
</evidence>
<sequence length="451" mass="46783">MTATAITTTASWAGAQPHVVVIGAGIAGLTAALRLRRAGARVTQITKGLGGIQLGQGSIDILGYAPERVERPLDAISAFAAANPEHPYARIGVDAVRAGVDFLREAAGEDLLVGDPERNVNLPTAVGAVRPTALVTPTMTAGELHDGLKLVIIGVAQLKDFHPMLIAQNLERTTLPDGGKVSARAVMTDFEPRQNEYDATGLTFARALDDPKTRRTFAEGIKGFVNEGETVGLPAILGEEDHKAAFAEISQIIGAPVFEIPALPPCVPGMRLNEALVKAVKDARVEFILGTKVTGFTAGPDGRLASVTASTAGHRREIAADAFVLAAGGFESGALKLDSHGHVLDTVLGLPLTLPEGVDEDHLVTDKYWGVAQPLFKVGVAVDDSMKVVADGKPVYDNVYAAGGVIAGATRWQEKSGEGIALGSAVKATDAILASLPVVAASAASPTAERN</sequence>
<evidence type="ECO:0000256" key="5">
    <source>
        <dbReference type="ARBA" id="ARBA00023002"/>
    </source>
</evidence>
<dbReference type="GO" id="GO:0004368">
    <property type="term" value="F:glycerol-3-phosphate dehydrogenase (quinone) activity"/>
    <property type="evidence" value="ECO:0007669"/>
    <property type="project" value="InterPro"/>
</dbReference>
<dbReference type="PIRSF" id="PIRSF000141">
    <property type="entry name" value="Anaerobic_G3P_dh"/>
    <property type="match status" value="1"/>
</dbReference>
<dbReference type="AlphaFoldDB" id="A0A3Q9ULZ0"/>
<evidence type="ECO:0000259" key="6">
    <source>
        <dbReference type="Pfam" id="PF00890"/>
    </source>
</evidence>
<dbReference type="NCBIfam" id="NF003724">
    <property type="entry name" value="PRK05329.2-3"/>
    <property type="match status" value="1"/>
</dbReference>
<dbReference type="PANTHER" id="PTHR43400:SF7">
    <property type="entry name" value="FAD-DEPENDENT OXIDOREDUCTASE 2 FAD BINDING DOMAIN-CONTAINING PROTEIN"/>
    <property type="match status" value="1"/>
</dbReference>
<keyword evidence="3" id="KW-0288">FMN</keyword>
<proteinExistence type="predicted"/>
<dbReference type="Gene3D" id="3.50.50.60">
    <property type="entry name" value="FAD/NAD(P)-binding domain"/>
    <property type="match status" value="2"/>
</dbReference>
<reference evidence="8" key="1">
    <citation type="submission" date="2017-12" db="EMBL/GenBank/DDBJ databases">
        <title>Whole genome sequencing of Acidipropionibacterium jensenii strains JS279 and JS280.</title>
        <authorList>
            <person name="Deptula P."/>
            <person name="Laine P."/>
            <person name="Smolander O.-P."/>
            <person name="Paulin L."/>
            <person name="Auvinen P."/>
            <person name="Varmanen P."/>
        </authorList>
    </citation>
    <scope>NUCLEOTIDE SEQUENCE [LARGE SCALE GENOMIC DNA]</scope>
    <source>
        <strain evidence="8">JS280</strain>
    </source>
</reference>
<feature type="domain" description="FAD-dependent oxidoreductase 2 FAD-binding" evidence="6">
    <location>
        <begin position="18"/>
        <end position="419"/>
    </location>
</feature>
<comment type="cofactor">
    <cofactor evidence="1">
        <name>FAD</name>
        <dbReference type="ChEBI" id="CHEBI:57692"/>
    </cofactor>
</comment>
<dbReference type="Proteomes" id="UP000285875">
    <property type="component" value="Chromosome"/>
</dbReference>
<evidence type="ECO:0000256" key="4">
    <source>
        <dbReference type="ARBA" id="ARBA00022827"/>
    </source>
</evidence>
<dbReference type="Pfam" id="PF00890">
    <property type="entry name" value="FAD_binding_2"/>
    <property type="match status" value="1"/>
</dbReference>
<evidence type="ECO:0000256" key="3">
    <source>
        <dbReference type="ARBA" id="ARBA00022643"/>
    </source>
</evidence>